<gene>
    <name evidence="2" type="ORF">MRATA1EN1_LOCUS9054</name>
</gene>
<evidence type="ECO:0008006" key="4">
    <source>
        <dbReference type="Google" id="ProtNLM"/>
    </source>
</evidence>
<accession>A0ABN8YHN3</accession>
<proteinExistence type="predicted"/>
<protein>
    <recommendedName>
        <fullName evidence="4">Secreted protein</fullName>
    </recommendedName>
</protein>
<evidence type="ECO:0000313" key="2">
    <source>
        <dbReference type="EMBL" id="CAI9160092.1"/>
    </source>
</evidence>
<dbReference type="Proteomes" id="UP001176941">
    <property type="component" value="Chromosome 2"/>
</dbReference>
<evidence type="ECO:0000313" key="3">
    <source>
        <dbReference type="Proteomes" id="UP001176941"/>
    </source>
</evidence>
<name>A0ABN8YHN3_RANTA</name>
<feature type="chain" id="PRO_5047520641" description="Secreted protein" evidence="1">
    <location>
        <begin position="24"/>
        <end position="105"/>
    </location>
</feature>
<dbReference type="EMBL" id="OX459938">
    <property type="protein sequence ID" value="CAI9160092.1"/>
    <property type="molecule type" value="Genomic_DNA"/>
</dbReference>
<reference evidence="2" key="1">
    <citation type="submission" date="2023-04" db="EMBL/GenBank/DDBJ databases">
        <authorList>
            <consortium name="ELIXIR-Norway"/>
        </authorList>
    </citation>
    <scope>NUCLEOTIDE SEQUENCE [LARGE SCALE GENOMIC DNA]</scope>
</reference>
<keyword evidence="1" id="KW-0732">Signal</keyword>
<organism evidence="2 3">
    <name type="scientific">Rangifer tarandus platyrhynchus</name>
    <name type="common">Svalbard reindeer</name>
    <dbReference type="NCBI Taxonomy" id="3082113"/>
    <lineage>
        <taxon>Eukaryota</taxon>
        <taxon>Metazoa</taxon>
        <taxon>Chordata</taxon>
        <taxon>Craniata</taxon>
        <taxon>Vertebrata</taxon>
        <taxon>Euteleostomi</taxon>
        <taxon>Mammalia</taxon>
        <taxon>Eutheria</taxon>
        <taxon>Laurasiatheria</taxon>
        <taxon>Artiodactyla</taxon>
        <taxon>Ruminantia</taxon>
        <taxon>Pecora</taxon>
        <taxon>Cervidae</taxon>
        <taxon>Odocoileinae</taxon>
        <taxon>Rangifer</taxon>
    </lineage>
</organism>
<sequence length="105" mass="12049">MKIFFVQLFCVFLSPLLNIFCFCKVHTISVLHCAHLCMKCSLGISNFLEEMSSFSNSVIILYFFALITEEGFLTSPCYSLELCIQMGISFLFSFAFPFSCFHSYL</sequence>
<evidence type="ECO:0000256" key="1">
    <source>
        <dbReference type="SAM" id="SignalP"/>
    </source>
</evidence>
<keyword evidence="3" id="KW-1185">Reference proteome</keyword>
<feature type="signal peptide" evidence="1">
    <location>
        <begin position="1"/>
        <end position="23"/>
    </location>
</feature>